<dbReference type="PANTHER" id="PTHR37540">
    <property type="entry name" value="TRANSCRIPTION FACTOR (ACR-2), PUTATIVE-RELATED-RELATED"/>
    <property type="match status" value="1"/>
</dbReference>
<comment type="caution">
    <text evidence="2">The sequence shown here is derived from an EMBL/GenBank/DDBJ whole genome shotgun (WGS) entry which is preliminary data.</text>
</comment>
<proteinExistence type="predicted"/>
<dbReference type="EMBL" id="PVWQ01000002">
    <property type="protein sequence ID" value="RDW90425.1"/>
    <property type="molecule type" value="Genomic_DNA"/>
</dbReference>
<evidence type="ECO:0000313" key="3">
    <source>
        <dbReference type="Proteomes" id="UP000256690"/>
    </source>
</evidence>
<evidence type="ECO:0000256" key="1">
    <source>
        <dbReference type="SAM" id="MobiDB-lite"/>
    </source>
</evidence>
<dbReference type="GeneID" id="38112570"/>
<protein>
    <submittedName>
        <fullName evidence="2">Uncharacterized protein</fullName>
    </submittedName>
</protein>
<evidence type="ECO:0000313" key="2">
    <source>
        <dbReference type="EMBL" id="RDW90425.1"/>
    </source>
</evidence>
<keyword evidence="3" id="KW-1185">Reference proteome</keyword>
<accession>A0A3D8SVV0</accession>
<reference evidence="2 3" key="1">
    <citation type="journal article" date="2018" name="IMA Fungus">
        <title>IMA Genome-F 9: Draft genome sequence of Annulohypoxylon stygium, Aspergillus mulundensis, Berkeleyomyces basicola (syn. Thielaviopsis basicola), Ceratocystis smalleyi, two Cercospora beticola strains, Coleophoma cylindrospora, Fusarium fracticaudum, Phialophora cf. hyalina, and Morchella septimelata.</title>
        <authorList>
            <person name="Wingfield B.D."/>
            <person name="Bills G.F."/>
            <person name="Dong Y."/>
            <person name="Huang W."/>
            <person name="Nel W.J."/>
            <person name="Swalarsk-Parry B.S."/>
            <person name="Vaghefi N."/>
            <person name="Wilken P.M."/>
            <person name="An Z."/>
            <person name="de Beer Z.W."/>
            <person name="De Vos L."/>
            <person name="Chen L."/>
            <person name="Duong T.A."/>
            <person name="Gao Y."/>
            <person name="Hammerbacher A."/>
            <person name="Kikkert J.R."/>
            <person name="Li Y."/>
            <person name="Li H."/>
            <person name="Li K."/>
            <person name="Li Q."/>
            <person name="Liu X."/>
            <person name="Ma X."/>
            <person name="Naidoo K."/>
            <person name="Pethybridge S.J."/>
            <person name="Sun J."/>
            <person name="Steenkamp E.T."/>
            <person name="van der Nest M.A."/>
            <person name="van Wyk S."/>
            <person name="Wingfield M.J."/>
            <person name="Xiong C."/>
            <person name="Yue Q."/>
            <person name="Zhang X."/>
        </authorList>
    </citation>
    <scope>NUCLEOTIDE SEQUENCE [LARGE SCALE GENOMIC DNA]</scope>
    <source>
        <strain evidence="2 3">DSM 5745</strain>
    </source>
</reference>
<organism evidence="2 3">
    <name type="scientific">Aspergillus mulundensis</name>
    <dbReference type="NCBI Taxonomy" id="1810919"/>
    <lineage>
        <taxon>Eukaryota</taxon>
        <taxon>Fungi</taxon>
        <taxon>Dikarya</taxon>
        <taxon>Ascomycota</taxon>
        <taxon>Pezizomycotina</taxon>
        <taxon>Eurotiomycetes</taxon>
        <taxon>Eurotiomycetidae</taxon>
        <taxon>Eurotiales</taxon>
        <taxon>Aspergillaceae</taxon>
        <taxon>Aspergillus</taxon>
        <taxon>Aspergillus subgen. Nidulantes</taxon>
    </lineage>
</organism>
<dbReference type="RefSeq" id="XP_026607379.1">
    <property type="nucleotide sequence ID" value="XM_026744216.1"/>
</dbReference>
<dbReference type="STRING" id="1810919.A0A3D8SVV0"/>
<dbReference type="OrthoDB" id="4158087at2759"/>
<name>A0A3D8SVV0_9EURO</name>
<feature type="region of interest" description="Disordered" evidence="1">
    <location>
        <begin position="23"/>
        <end position="64"/>
    </location>
</feature>
<sequence length="253" mass="29115">MSFLFIDNSAFIDRATRKRIRTHAATGKNANRTLTRSSKSKGNNVTPFRVPEAIRREQRNETANGEVARPVTDGLVFPIPVPETSKGLVREALFFFSGIRYNPELDGALENPDHMGSVWVRYFFIDEAYFHCSVATSILCSQNLVRETTQGMRHIARTYRIVQKRLMSQEEATSDMTMAILVAMSQYERLQGQYARGYVHLQGLRRMVELRGGIKQFDSDNCGVIQKVLRDSLMIQGRFGIRFTTWFKDFVWR</sequence>
<feature type="compositionally biased region" description="Polar residues" evidence="1">
    <location>
        <begin position="28"/>
        <end position="46"/>
    </location>
</feature>
<dbReference type="PANTHER" id="PTHR37540:SF9">
    <property type="entry name" value="ZN(2)-C6 FUNGAL-TYPE DOMAIN-CONTAINING PROTEIN"/>
    <property type="match status" value="1"/>
</dbReference>
<dbReference type="Proteomes" id="UP000256690">
    <property type="component" value="Unassembled WGS sequence"/>
</dbReference>
<dbReference type="AlphaFoldDB" id="A0A3D8SVV0"/>
<gene>
    <name evidence="2" type="ORF">DSM5745_02200</name>
</gene>